<evidence type="ECO:0000313" key="13">
    <source>
        <dbReference type="Proteomes" id="UP000176648"/>
    </source>
</evidence>
<dbReference type="PROSITE" id="PS50076">
    <property type="entry name" value="DNAJ_2"/>
    <property type="match status" value="1"/>
</dbReference>
<dbReference type="InterPro" id="IPR001623">
    <property type="entry name" value="DnaJ_domain"/>
</dbReference>
<feature type="binding site" evidence="8">
    <location>
        <position position="156"/>
    </location>
    <ligand>
        <name>Zn(2+)</name>
        <dbReference type="ChEBI" id="CHEBI:29105"/>
        <label>1</label>
    </ligand>
</feature>
<dbReference type="GO" id="GO:0006260">
    <property type="term" value="P:DNA replication"/>
    <property type="evidence" value="ECO:0007669"/>
    <property type="project" value="UniProtKB-KW"/>
</dbReference>
<keyword evidence="8" id="KW-0346">Stress response</keyword>
<dbReference type="FunFam" id="2.60.260.20:FF:000013">
    <property type="entry name" value="DnaJ subfamily B member 11"/>
    <property type="match status" value="1"/>
</dbReference>
<feature type="binding site" evidence="8">
    <location>
        <position position="153"/>
    </location>
    <ligand>
        <name>Zn(2+)</name>
        <dbReference type="ChEBI" id="CHEBI:29105"/>
        <label>1</label>
    </ligand>
</feature>
<name>A0A1G2C6R7_9BACT</name>
<feature type="binding site" evidence="8">
    <location>
        <position position="213"/>
    </location>
    <ligand>
        <name>Zn(2+)</name>
        <dbReference type="ChEBI" id="CHEBI:29105"/>
        <label>1</label>
    </ligand>
</feature>
<dbReference type="Pfam" id="PF00226">
    <property type="entry name" value="DnaJ"/>
    <property type="match status" value="1"/>
</dbReference>
<feature type="domain" description="J" evidence="10">
    <location>
        <begin position="4"/>
        <end position="66"/>
    </location>
</feature>
<keyword evidence="8" id="KW-0963">Cytoplasm</keyword>
<dbReference type="GO" id="GO:0008270">
    <property type="term" value="F:zinc ion binding"/>
    <property type="evidence" value="ECO:0007669"/>
    <property type="project" value="UniProtKB-UniRule"/>
</dbReference>
<feature type="binding site" evidence="8">
    <location>
        <position position="196"/>
    </location>
    <ligand>
        <name>Zn(2+)</name>
        <dbReference type="ChEBI" id="CHEBI:29105"/>
        <label>2</label>
    </ligand>
</feature>
<dbReference type="NCBIfam" id="NF008035">
    <property type="entry name" value="PRK10767.1"/>
    <property type="match status" value="1"/>
</dbReference>
<feature type="repeat" description="CXXCXGXG motif" evidence="8">
    <location>
        <begin position="170"/>
        <end position="177"/>
    </location>
</feature>
<dbReference type="SUPFAM" id="SSF49493">
    <property type="entry name" value="HSP40/DnaJ peptide-binding domain"/>
    <property type="match status" value="2"/>
</dbReference>
<dbReference type="Pfam" id="PF01556">
    <property type="entry name" value="DnaJ_C"/>
    <property type="match status" value="1"/>
</dbReference>
<dbReference type="GO" id="GO:0005524">
    <property type="term" value="F:ATP binding"/>
    <property type="evidence" value="ECO:0007669"/>
    <property type="project" value="InterPro"/>
</dbReference>
<organism evidence="12 13">
    <name type="scientific">Candidatus Liptonbacteria bacterium GWB1_49_6</name>
    <dbReference type="NCBI Taxonomy" id="1798644"/>
    <lineage>
        <taxon>Bacteria</taxon>
        <taxon>Candidatus Liptoniibacteriota</taxon>
    </lineage>
</organism>
<dbReference type="FunFam" id="2.10.230.10:FF:000002">
    <property type="entry name" value="Molecular chaperone DnaJ"/>
    <property type="match status" value="1"/>
</dbReference>
<sequence>MAKDYYKILGVHRGASQDEIKKAYRKLAHQHHPDKASGDEGKFKEINEAYQVLSDKEKRSRYDQFGSAEPFGGFSAGGGGPFQGFDFDMGGQGFSGFGDVGEMMEDFLEGLGVKPHRRTYERGSDLEVALEISLEDAFRGAPKDLKIFTFVRCKECNGQGAASGSGLSPCSACDGRGEIRENQRTFFGTFSQVKTCTKCHGRGQVPKTACAVCKGSGRVSLDRAVHVDILQGVGNGQIIKMKGQGEAGEMGAPEGDLYVRVSVRPHSVFVRHGDDLAVKKELPVFDLLRGEKIEIPTINGGKLLVDIPPGFNLKELLRVRGEGMPHFGTHGRGDMLVDFSVKTPKKLSARAKKLLEELKEEE</sequence>
<feature type="domain" description="CR-type" evidence="11">
    <location>
        <begin position="140"/>
        <end position="222"/>
    </location>
</feature>
<evidence type="ECO:0000256" key="8">
    <source>
        <dbReference type="HAMAP-Rule" id="MF_01152"/>
    </source>
</evidence>
<dbReference type="SUPFAM" id="SSF46565">
    <property type="entry name" value="Chaperone J-domain"/>
    <property type="match status" value="1"/>
</dbReference>
<dbReference type="PROSITE" id="PS51188">
    <property type="entry name" value="ZF_CR"/>
    <property type="match status" value="1"/>
</dbReference>
<dbReference type="Gene3D" id="2.10.230.10">
    <property type="entry name" value="Heat shock protein DnaJ, cysteine-rich domain"/>
    <property type="match status" value="1"/>
</dbReference>
<dbReference type="HAMAP" id="MF_01152">
    <property type="entry name" value="DnaJ"/>
    <property type="match status" value="1"/>
</dbReference>
<feature type="repeat" description="CXXCXGXG motif" evidence="8">
    <location>
        <begin position="210"/>
        <end position="217"/>
    </location>
</feature>
<dbReference type="InterPro" id="IPR002939">
    <property type="entry name" value="DnaJ_C"/>
</dbReference>
<comment type="subunit">
    <text evidence="8">Homodimer.</text>
</comment>
<dbReference type="PANTHER" id="PTHR43096">
    <property type="entry name" value="DNAJ HOMOLOG 1, MITOCHONDRIAL-RELATED"/>
    <property type="match status" value="1"/>
</dbReference>
<evidence type="ECO:0000256" key="7">
    <source>
        <dbReference type="ARBA" id="ARBA00067609"/>
    </source>
</evidence>
<evidence type="ECO:0000259" key="10">
    <source>
        <dbReference type="PROSITE" id="PS50076"/>
    </source>
</evidence>
<evidence type="ECO:0000256" key="2">
    <source>
        <dbReference type="ARBA" id="ARBA00022737"/>
    </source>
</evidence>
<dbReference type="GO" id="GO:0051082">
    <property type="term" value="F:unfolded protein binding"/>
    <property type="evidence" value="ECO:0007669"/>
    <property type="project" value="UniProtKB-UniRule"/>
</dbReference>
<comment type="caution">
    <text evidence="12">The sequence shown here is derived from an EMBL/GenBank/DDBJ whole genome shotgun (WGS) entry which is preliminary data.</text>
</comment>
<dbReference type="InterPro" id="IPR018253">
    <property type="entry name" value="DnaJ_domain_CS"/>
</dbReference>
<dbReference type="Gene3D" id="2.60.260.20">
    <property type="entry name" value="Urease metallochaperone UreE, N-terminal domain"/>
    <property type="match status" value="2"/>
</dbReference>
<feature type="binding site" evidence="8">
    <location>
        <position position="199"/>
    </location>
    <ligand>
        <name>Zn(2+)</name>
        <dbReference type="ChEBI" id="CHEBI:29105"/>
        <label>2</label>
    </ligand>
</feature>
<dbReference type="GO" id="GO:0042026">
    <property type="term" value="P:protein refolding"/>
    <property type="evidence" value="ECO:0007669"/>
    <property type="project" value="TreeGrafter"/>
</dbReference>
<evidence type="ECO:0000256" key="4">
    <source>
        <dbReference type="ARBA" id="ARBA00022833"/>
    </source>
</evidence>
<dbReference type="InterPro" id="IPR012724">
    <property type="entry name" value="DnaJ"/>
</dbReference>
<protein>
    <recommendedName>
        <fullName evidence="7 8">Chaperone protein DnaJ</fullName>
    </recommendedName>
</protein>
<dbReference type="STRING" id="1798644.A2122_00715"/>
<evidence type="ECO:0000313" key="12">
    <source>
        <dbReference type="EMBL" id="OGY96310.1"/>
    </source>
</evidence>
<evidence type="ECO:0000256" key="6">
    <source>
        <dbReference type="ARBA" id="ARBA00061004"/>
    </source>
</evidence>
<dbReference type="PRINTS" id="PR00625">
    <property type="entry name" value="JDOMAIN"/>
</dbReference>
<keyword evidence="8" id="KW-0235">DNA replication</keyword>
<dbReference type="PANTHER" id="PTHR43096:SF52">
    <property type="entry name" value="DNAJ HOMOLOG 1, MITOCHONDRIAL-RELATED"/>
    <property type="match status" value="1"/>
</dbReference>
<dbReference type="CDD" id="cd06257">
    <property type="entry name" value="DnaJ"/>
    <property type="match status" value="1"/>
</dbReference>
<keyword evidence="2 8" id="KW-0677">Repeat</keyword>
<dbReference type="Pfam" id="PF00684">
    <property type="entry name" value="DnaJ_CXXCXGXG"/>
    <property type="match status" value="1"/>
</dbReference>
<dbReference type="GO" id="GO:0005737">
    <property type="term" value="C:cytoplasm"/>
    <property type="evidence" value="ECO:0007669"/>
    <property type="project" value="UniProtKB-SubCell"/>
</dbReference>
<comment type="function">
    <text evidence="8">Participates actively in the response to hyperosmotic and heat shock by preventing the aggregation of stress-denatured proteins and by disaggregating proteins, also in an autonomous, DnaK-independent fashion. Unfolded proteins bind initially to DnaJ; upon interaction with the DnaJ-bound protein, DnaK hydrolyzes its bound ATP, resulting in the formation of a stable complex. GrpE releases ADP from DnaK; ATP binding to DnaK triggers the release of the substrate protein, thus completing the reaction cycle. Several rounds of ATP-dependent interactions between DnaJ, DnaK and GrpE are required for fully efficient folding. Also involved, together with DnaK and GrpE, in the DNA replication of plasmids through activation of initiation proteins.</text>
</comment>
<feature type="binding site" evidence="8">
    <location>
        <position position="173"/>
    </location>
    <ligand>
        <name>Zn(2+)</name>
        <dbReference type="ChEBI" id="CHEBI:29105"/>
        <label>2</label>
    </ligand>
</feature>
<evidence type="ECO:0000256" key="3">
    <source>
        <dbReference type="ARBA" id="ARBA00022771"/>
    </source>
</evidence>
<feature type="repeat" description="CXXCXGXG motif" evidence="8">
    <location>
        <begin position="196"/>
        <end position="203"/>
    </location>
</feature>
<dbReference type="GO" id="GO:0031072">
    <property type="term" value="F:heat shock protein binding"/>
    <property type="evidence" value="ECO:0007669"/>
    <property type="project" value="InterPro"/>
</dbReference>
<feature type="zinc finger region" description="CR-type" evidence="9">
    <location>
        <begin position="140"/>
        <end position="222"/>
    </location>
</feature>
<dbReference type="AlphaFoldDB" id="A0A1G2C6R7"/>
<dbReference type="InterPro" id="IPR001305">
    <property type="entry name" value="HSP_DnaJ_Cys-rich_dom"/>
</dbReference>
<dbReference type="Proteomes" id="UP000176648">
    <property type="component" value="Unassembled WGS sequence"/>
</dbReference>
<evidence type="ECO:0000256" key="5">
    <source>
        <dbReference type="ARBA" id="ARBA00023186"/>
    </source>
</evidence>
<feature type="binding site" evidence="8">
    <location>
        <position position="210"/>
    </location>
    <ligand>
        <name>Zn(2+)</name>
        <dbReference type="ChEBI" id="CHEBI:29105"/>
        <label>1</label>
    </ligand>
</feature>
<dbReference type="CDD" id="cd10747">
    <property type="entry name" value="DnaJ_C"/>
    <property type="match status" value="1"/>
</dbReference>
<comment type="domain">
    <text evidence="8">The J domain is necessary and sufficient to stimulate DnaK ATPase activity. Zinc center 1 plays an important role in the autonomous, DnaK-independent chaperone activity of DnaJ. Zinc center 2 is essential for interaction with DnaK and for DnaJ activity.</text>
</comment>
<evidence type="ECO:0000256" key="1">
    <source>
        <dbReference type="ARBA" id="ARBA00022723"/>
    </source>
</evidence>
<dbReference type="SUPFAM" id="SSF57938">
    <property type="entry name" value="DnaJ/Hsp40 cysteine-rich domain"/>
    <property type="match status" value="1"/>
</dbReference>
<comment type="subcellular location">
    <subcellularLocation>
        <location evidence="8">Cytoplasm</location>
    </subcellularLocation>
</comment>
<feature type="binding site" evidence="8">
    <location>
        <position position="170"/>
    </location>
    <ligand>
        <name>Zn(2+)</name>
        <dbReference type="ChEBI" id="CHEBI:29105"/>
        <label>2</label>
    </ligand>
</feature>
<keyword evidence="1 8" id="KW-0479">Metal-binding</keyword>
<evidence type="ECO:0000256" key="9">
    <source>
        <dbReference type="PROSITE-ProRule" id="PRU00546"/>
    </source>
</evidence>
<evidence type="ECO:0000259" key="11">
    <source>
        <dbReference type="PROSITE" id="PS51188"/>
    </source>
</evidence>
<comment type="cofactor">
    <cofactor evidence="8">
        <name>Zn(2+)</name>
        <dbReference type="ChEBI" id="CHEBI:29105"/>
    </cofactor>
    <text evidence="8">Binds 2 Zn(2+) ions per monomer.</text>
</comment>
<feature type="repeat" description="CXXCXGXG motif" evidence="8">
    <location>
        <begin position="153"/>
        <end position="160"/>
    </location>
</feature>
<dbReference type="Gene3D" id="1.10.287.110">
    <property type="entry name" value="DnaJ domain"/>
    <property type="match status" value="1"/>
</dbReference>
<proteinExistence type="inferred from homology"/>
<dbReference type="SMART" id="SM00271">
    <property type="entry name" value="DnaJ"/>
    <property type="match status" value="1"/>
</dbReference>
<dbReference type="InterPro" id="IPR008971">
    <property type="entry name" value="HSP40/DnaJ_pept-bd"/>
</dbReference>
<dbReference type="GO" id="GO:0009408">
    <property type="term" value="P:response to heat"/>
    <property type="evidence" value="ECO:0007669"/>
    <property type="project" value="InterPro"/>
</dbReference>
<comment type="similarity">
    <text evidence="6 8">Belongs to the DnaJ family.</text>
</comment>
<dbReference type="EMBL" id="MHKU01000037">
    <property type="protein sequence ID" value="OGY96310.1"/>
    <property type="molecule type" value="Genomic_DNA"/>
</dbReference>
<keyword evidence="3 8" id="KW-0863">Zinc-finger</keyword>
<dbReference type="PROSITE" id="PS00636">
    <property type="entry name" value="DNAJ_1"/>
    <property type="match status" value="1"/>
</dbReference>
<dbReference type="InterPro" id="IPR036869">
    <property type="entry name" value="J_dom_sf"/>
</dbReference>
<dbReference type="InterPro" id="IPR036410">
    <property type="entry name" value="HSP_DnaJ_Cys-rich_dom_sf"/>
</dbReference>
<keyword evidence="4 8" id="KW-0862">Zinc</keyword>
<keyword evidence="5 8" id="KW-0143">Chaperone</keyword>
<reference evidence="12 13" key="1">
    <citation type="journal article" date="2016" name="Nat. Commun.">
        <title>Thousands of microbial genomes shed light on interconnected biogeochemical processes in an aquifer system.</title>
        <authorList>
            <person name="Anantharaman K."/>
            <person name="Brown C.T."/>
            <person name="Hug L.A."/>
            <person name="Sharon I."/>
            <person name="Castelle C.J."/>
            <person name="Probst A.J."/>
            <person name="Thomas B.C."/>
            <person name="Singh A."/>
            <person name="Wilkins M.J."/>
            <person name="Karaoz U."/>
            <person name="Brodie E.L."/>
            <person name="Williams K.H."/>
            <person name="Hubbard S.S."/>
            <person name="Banfield J.F."/>
        </authorList>
    </citation>
    <scope>NUCLEOTIDE SEQUENCE [LARGE SCALE GENOMIC DNA]</scope>
</reference>
<dbReference type="NCBIfam" id="TIGR02349">
    <property type="entry name" value="DnaJ_bact"/>
    <property type="match status" value="1"/>
</dbReference>
<accession>A0A1G2C6R7</accession>
<gene>
    <name evidence="8" type="primary">dnaJ</name>
    <name evidence="12" type="ORF">A2122_00715</name>
</gene>